<gene>
    <name evidence="2" type="ORF">M011DRAFT_118831</name>
</gene>
<evidence type="ECO:0000256" key="1">
    <source>
        <dbReference type="SAM" id="SignalP"/>
    </source>
</evidence>
<dbReference type="Proteomes" id="UP000799440">
    <property type="component" value="Unassembled WGS sequence"/>
</dbReference>
<name>A0A6A6VLZ2_9PLEO</name>
<organism evidence="2 3">
    <name type="scientific">Sporormia fimetaria CBS 119925</name>
    <dbReference type="NCBI Taxonomy" id="1340428"/>
    <lineage>
        <taxon>Eukaryota</taxon>
        <taxon>Fungi</taxon>
        <taxon>Dikarya</taxon>
        <taxon>Ascomycota</taxon>
        <taxon>Pezizomycotina</taxon>
        <taxon>Dothideomycetes</taxon>
        <taxon>Pleosporomycetidae</taxon>
        <taxon>Pleosporales</taxon>
        <taxon>Sporormiaceae</taxon>
        <taxon>Sporormia</taxon>
    </lineage>
</organism>
<dbReference type="AlphaFoldDB" id="A0A6A6VLZ2"/>
<evidence type="ECO:0000313" key="2">
    <source>
        <dbReference type="EMBL" id="KAF2751555.1"/>
    </source>
</evidence>
<feature type="signal peptide" evidence="1">
    <location>
        <begin position="1"/>
        <end position="16"/>
    </location>
</feature>
<evidence type="ECO:0000313" key="3">
    <source>
        <dbReference type="Proteomes" id="UP000799440"/>
    </source>
</evidence>
<dbReference type="EMBL" id="MU006562">
    <property type="protein sequence ID" value="KAF2751555.1"/>
    <property type="molecule type" value="Genomic_DNA"/>
</dbReference>
<reference evidence="2" key="1">
    <citation type="journal article" date="2020" name="Stud. Mycol.">
        <title>101 Dothideomycetes genomes: a test case for predicting lifestyles and emergence of pathogens.</title>
        <authorList>
            <person name="Haridas S."/>
            <person name="Albert R."/>
            <person name="Binder M."/>
            <person name="Bloem J."/>
            <person name="Labutti K."/>
            <person name="Salamov A."/>
            <person name="Andreopoulos B."/>
            <person name="Baker S."/>
            <person name="Barry K."/>
            <person name="Bills G."/>
            <person name="Bluhm B."/>
            <person name="Cannon C."/>
            <person name="Castanera R."/>
            <person name="Culley D."/>
            <person name="Daum C."/>
            <person name="Ezra D."/>
            <person name="Gonzalez J."/>
            <person name="Henrissat B."/>
            <person name="Kuo A."/>
            <person name="Liang C."/>
            <person name="Lipzen A."/>
            <person name="Lutzoni F."/>
            <person name="Magnuson J."/>
            <person name="Mondo S."/>
            <person name="Nolan M."/>
            <person name="Ohm R."/>
            <person name="Pangilinan J."/>
            <person name="Park H.-J."/>
            <person name="Ramirez L."/>
            <person name="Alfaro M."/>
            <person name="Sun H."/>
            <person name="Tritt A."/>
            <person name="Yoshinaga Y."/>
            <person name="Zwiers L.-H."/>
            <person name="Turgeon B."/>
            <person name="Goodwin S."/>
            <person name="Spatafora J."/>
            <person name="Crous P."/>
            <person name="Grigoriev I."/>
        </authorList>
    </citation>
    <scope>NUCLEOTIDE SEQUENCE</scope>
    <source>
        <strain evidence="2">CBS 119925</strain>
    </source>
</reference>
<feature type="chain" id="PRO_5025375369" evidence="1">
    <location>
        <begin position="17"/>
        <end position="119"/>
    </location>
</feature>
<accession>A0A6A6VLZ2</accession>
<protein>
    <submittedName>
        <fullName evidence="2">Uncharacterized protein</fullName>
    </submittedName>
</protein>
<sequence>MLGFVVLELSTCTAHACFDETTLSASPYLPMTFDTPSGRRFPCGIQYKQPHHQHHHRTSAPLPLHPFLTLSSDVNHFKHSRAHHTKIHTQTSLTHFTHPRTKPLYEDIILRIHLNSETD</sequence>
<keyword evidence="3" id="KW-1185">Reference proteome</keyword>
<proteinExistence type="predicted"/>
<keyword evidence="1" id="KW-0732">Signal</keyword>